<keyword evidence="2" id="KW-1185">Reference proteome</keyword>
<evidence type="ECO:0000313" key="2">
    <source>
        <dbReference type="Proteomes" id="UP000789901"/>
    </source>
</evidence>
<name>A0ABN7UR92_GIGMA</name>
<dbReference type="Proteomes" id="UP000789901">
    <property type="component" value="Unassembled WGS sequence"/>
</dbReference>
<evidence type="ECO:0000313" key="1">
    <source>
        <dbReference type="EMBL" id="CAG8657836.1"/>
    </source>
</evidence>
<proteinExistence type="predicted"/>
<comment type="caution">
    <text evidence="1">The sequence shown here is derived from an EMBL/GenBank/DDBJ whole genome shotgun (WGS) entry which is preliminary data.</text>
</comment>
<organism evidence="1 2">
    <name type="scientific">Gigaspora margarita</name>
    <dbReference type="NCBI Taxonomy" id="4874"/>
    <lineage>
        <taxon>Eukaryota</taxon>
        <taxon>Fungi</taxon>
        <taxon>Fungi incertae sedis</taxon>
        <taxon>Mucoromycota</taxon>
        <taxon>Glomeromycotina</taxon>
        <taxon>Glomeromycetes</taxon>
        <taxon>Diversisporales</taxon>
        <taxon>Gigasporaceae</taxon>
        <taxon>Gigaspora</taxon>
    </lineage>
</organism>
<protein>
    <submittedName>
        <fullName evidence="1">15473_t:CDS:1</fullName>
    </submittedName>
</protein>
<feature type="non-terminal residue" evidence="1">
    <location>
        <position position="47"/>
    </location>
</feature>
<sequence>MDLGSKPDTSHFYKTKVITYNADSENLTAKMIVEDMTNYESCPEDNI</sequence>
<dbReference type="EMBL" id="CAJVQB010005285">
    <property type="protein sequence ID" value="CAG8657836.1"/>
    <property type="molecule type" value="Genomic_DNA"/>
</dbReference>
<feature type="non-terminal residue" evidence="1">
    <location>
        <position position="1"/>
    </location>
</feature>
<reference evidence="1 2" key="1">
    <citation type="submission" date="2021-06" db="EMBL/GenBank/DDBJ databases">
        <authorList>
            <person name="Kallberg Y."/>
            <person name="Tangrot J."/>
            <person name="Rosling A."/>
        </authorList>
    </citation>
    <scope>NUCLEOTIDE SEQUENCE [LARGE SCALE GENOMIC DNA]</scope>
    <source>
        <strain evidence="1 2">120-4 pot B 10/14</strain>
    </source>
</reference>
<accession>A0ABN7UR92</accession>
<gene>
    <name evidence="1" type="ORF">GMARGA_LOCUS9719</name>
</gene>